<protein>
    <submittedName>
        <fullName evidence="1">Uncharacterized protein</fullName>
    </submittedName>
</protein>
<dbReference type="Proteomes" id="UP001164746">
    <property type="component" value="Chromosome 3"/>
</dbReference>
<feature type="non-terminal residue" evidence="1">
    <location>
        <position position="92"/>
    </location>
</feature>
<evidence type="ECO:0000313" key="2">
    <source>
        <dbReference type="Proteomes" id="UP001164746"/>
    </source>
</evidence>
<reference evidence="1" key="1">
    <citation type="submission" date="2022-11" db="EMBL/GenBank/DDBJ databases">
        <title>Centuries of genome instability and evolution in soft-shell clam transmissible cancer (bioRxiv).</title>
        <authorList>
            <person name="Hart S.F.M."/>
            <person name="Yonemitsu M.A."/>
            <person name="Giersch R.M."/>
            <person name="Beal B.F."/>
            <person name="Arriagada G."/>
            <person name="Davis B.W."/>
            <person name="Ostrander E.A."/>
            <person name="Goff S.P."/>
            <person name="Metzger M.J."/>
        </authorList>
    </citation>
    <scope>NUCLEOTIDE SEQUENCE</scope>
    <source>
        <strain evidence="1">MELC-2E11</strain>
        <tissue evidence="1">Siphon/mantle</tissue>
    </source>
</reference>
<accession>A0ABY7DVC1</accession>
<gene>
    <name evidence="1" type="ORF">MAR_025008</name>
</gene>
<keyword evidence="2" id="KW-1185">Reference proteome</keyword>
<sequence>MRLFILVELVLYRDGLDGLDKQCYHDKITVIYSQDPYEIVLWSTDKSFWPSRKWLESLRDSVRAWLVLAKPAPIYLLQCFVLMLPLRYARVE</sequence>
<dbReference type="EMBL" id="CP111014">
    <property type="protein sequence ID" value="WAR00636.1"/>
    <property type="molecule type" value="Genomic_DNA"/>
</dbReference>
<name>A0ABY7DVC1_MYAAR</name>
<evidence type="ECO:0000313" key="1">
    <source>
        <dbReference type="EMBL" id="WAR00636.1"/>
    </source>
</evidence>
<organism evidence="1 2">
    <name type="scientific">Mya arenaria</name>
    <name type="common">Soft-shell clam</name>
    <dbReference type="NCBI Taxonomy" id="6604"/>
    <lineage>
        <taxon>Eukaryota</taxon>
        <taxon>Metazoa</taxon>
        <taxon>Spiralia</taxon>
        <taxon>Lophotrochozoa</taxon>
        <taxon>Mollusca</taxon>
        <taxon>Bivalvia</taxon>
        <taxon>Autobranchia</taxon>
        <taxon>Heteroconchia</taxon>
        <taxon>Euheterodonta</taxon>
        <taxon>Imparidentia</taxon>
        <taxon>Neoheterodontei</taxon>
        <taxon>Myida</taxon>
        <taxon>Myoidea</taxon>
        <taxon>Myidae</taxon>
        <taxon>Mya</taxon>
    </lineage>
</organism>
<proteinExistence type="predicted"/>